<protein>
    <recommendedName>
        <fullName evidence="3">Secreted protein</fullName>
    </recommendedName>
</protein>
<evidence type="ECO:0000313" key="1">
    <source>
        <dbReference type="EMBL" id="MFC3892053.1"/>
    </source>
</evidence>
<evidence type="ECO:0000313" key="2">
    <source>
        <dbReference type="Proteomes" id="UP001595690"/>
    </source>
</evidence>
<accession>A0ABV8BP84</accession>
<proteinExistence type="predicted"/>
<sequence length="154" mass="16726">MKANLLVYGAIAVVIAVPGFFIAKDLLSTPSVGDCARPTGELEMDETDCASPEATYRLVKEETKRSSCPEGDYFVQTTQRARKTGGKTRHCYVLNVKEGDCLKRANAFHERVTCGTGGSQRVSKVTGGVDRSLCGDHEIRTYSEPATTICLEKS</sequence>
<name>A0ABV8BP84_9PSEU</name>
<reference evidence="2" key="1">
    <citation type="journal article" date="2019" name="Int. J. Syst. Evol. Microbiol.">
        <title>The Global Catalogue of Microorganisms (GCM) 10K type strain sequencing project: providing services to taxonomists for standard genome sequencing and annotation.</title>
        <authorList>
            <consortium name="The Broad Institute Genomics Platform"/>
            <consortium name="The Broad Institute Genome Sequencing Center for Infectious Disease"/>
            <person name="Wu L."/>
            <person name="Ma J."/>
        </authorList>
    </citation>
    <scope>NUCLEOTIDE SEQUENCE [LARGE SCALE GENOMIC DNA]</scope>
    <source>
        <strain evidence="2">CGMCC 4.7405</strain>
    </source>
</reference>
<evidence type="ECO:0008006" key="3">
    <source>
        <dbReference type="Google" id="ProtNLM"/>
    </source>
</evidence>
<keyword evidence="2" id="KW-1185">Reference proteome</keyword>
<gene>
    <name evidence="1" type="ORF">ACFOWZ_11245</name>
</gene>
<dbReference type="EMBL" id="JBHRZI010000011">
    <property type="protein sequence ID" value="MFC3892053.1"/>
    <property type="molecule type" value="Genomic_DNA"/>
</dbReference>
<comment type="caution">
    <text evidence="1">The sequence shown here is derived from an EMBL/GenBank/DDBJ whole genome shotgun (WGS) entry which is preliminary data.</text>
</comment>
<organism evidence="1 2">
    <name type="scientific">Lentzea rhizosphaerae</name>
    <dbReference type="NCBI Taxonomy" id="2041025"/>
    <lineage>
        <taxon>Bacteria</taxon>
        <taxon>Bacillati</taxon>
        <taxon>Actinomycetota</taxon>
        <taxon>Actinomycetes</taxon>
        <taxon>Pseudonocardiales</taxon>
        <taxon>Pseudonocardiaceae</taxon>
        <taxon>Lentzea</taxon>
    </lineage>
</organism>
<dbReference type="Proteomes" id="UP001595690">
    <property type="component" value="Unassembled WGS sequence"/>
</dbReference>
<dbReference type="RefSeq" id="WP_382371745.1">
    <property type="nucleotide sequence ID" value="NZ_JBHRZI010000011.1"/>
</dbReference>